<dbReference type="EMBL" id="BGPR01026059">
    <property type="protein sequence ID" value="GBN95486.1"/>
    <property type="molecule type" value="Genomic_DNA"/>
</dbReference>
<sequence>MLQHPCLSTAGGMHYPEAHEQCYRSVEERRPIERWHLLEIVELHTIATCQGSRWISLNSGGRWISLSCFVSLVEVALNLLKIIAVSLFRCKARSRRCSEIQVTHKVKIDEEVKPKLLLVKILNIA</sequence>
<accession>A0A4Y2T7N8</accession>
<evidence type="ECO:0000313" key="1">
    <source>
        <dbReference type="EMBL" id="GBN95486.1"/>
    </source>
</evidence>
<evidence type="ECO:0000313" key="4">
    <source>
        <dbReference type="EMBL" id="GBN95551.1"/>
    </source>
</evidence>
<evidence type="ECO:0000313" key="5">
    <source>
        <dbReference type="Proteomes" id="UP000499080"/>
    </source>
</evidence>
<comment type="caution">
    <text evidence="1">The sequence shown here is derived from an EMBL/GenBank/DDBJ whole genome shotgun (WGS) entry which is preliminary data.</text>
</comment>
<protein>
    <submittedName>
        <fullName evidence="1">Uncharacterized protein</fullName>
    </submittedName>
</protein>
<evidence type="ECO:0000313" key="2">
    <source>
        <dbReference type="EMBL" id="GBN95491.1"/>
    </source>
</evidence>
<name>A0A4Y2T7N8_ARAVE</name>
<dbReference type="AlphaFoldDB" id="A0A4Y2T7N8"/>
<dbReference type="EMBL" id="BGPR01026062">
    <property type="protein sequence ID" value="GBN95491.1"/>
    <property type="molecule type" value="Genomic_DNA"/>
</dbReference>
<dbReference type="EMBL" id="BGPR01026066">
    <property type="protein sequence ID" value="GBN95502.1"/>
    <property type="molecule type" value="Genomic_DNA"/>
</dbReference>
<gene>
    <name evidence="2" type="ORF">AVEN_185091_1</name>
    <name evidence="1" type="ORF">AVEN_255387_1</name>
    <name evidence="4" type="ORF">AVEN_62107_1</name>
    <name evidence="3" type="ORF">AVEN_88018_1</name>
</gene>
<keyword evidence="5" id="KW-1185">Reference proteome</keyword>
<organism evidence="1 5">
    <name type="scientific">Araneus ventricosus</name>
    <name type="common">Orbweaver spider</name>
    <name type="synonym">Epeira ventricosa</name>
    <dbReference type="NCBI Taxonomy" id="182803"/>
    <lineage>
        <taxon>Eukaryota</taxon>
        <taxon>Metazoa</taxon>
        <taxon>Ecdysozoa</taxon>
        <taxon>Arthropoda</taxon>
        <taxon>Chelicerata</taxon>
        <taxon>Arachnida</taxon>
        <taxon>Araneae</taxon>
        <taxon>Araneomorphae</taxon>
        <taxon>Entelegynae</taxon>
        <taxon>Araneoidea</taxon>
        <taxon>Araneidae</taxon>
        <taxon>Araneus</taxon>
    </lineage>
</organism>
<dbReference type="EMBL" id="BGPR01026104">
    <property type="protein sequence ID" value="GBN95551.1"/>
    <property type="molecule type" value="Genomic_DNA"/>
</dbReference>
<evidence type="ECO:0000313" key="3">
    <source>
        <dbReference type="EMBL" id="GBN95502.1"/>
    </source>
</evidence>
<dbReference type="Proteomes" id="UP000499080">
    <property type="component" value="Unassembled WGS sequence"/>
</dbReference>
<reference evidence="1 5" key="1">
    <citation type="journal article" date="2019" name="Sci. Rep.">
        <title>Orb-weaving spider Araneus ventricosus genome elucidates the spidroin gene catalogue.</title>
        <authorList>
            <person name="Kono N."/>
            <person name="Nakamura H."/>
            <person name="Ohtoshi R."/>
            <person name="Moran D.A.P."/>
            <person name="Shinohara A."/>
            <person name="Yoshida Y."/>
            <person name="Fujiwara M."/>
            <person name="Mori M."/>
            <person name="Tomita M."/>
            <person name="Arakawa K."/>
        </authorList>
    </citation>
    <scope>NUCLEOTIDE SEQUENCE [LARGE SCALE GENOMIC DNA]</scope>
</reference>
<proteinExistence type="predicted"/>